<evidence type="ECO:0000313" key="2">
    <source>
        <dbReference type="Proteomes" id="UP000829401"/>
    </source>
</evidence>
<dbReference type="eggNOG" id="COG1865">
    <property type="taxonomic scope" value="Bacteria"/>
</dbReference>
<gene>
    <name evidence="1" type="ORF">K1I37_17985</name>
</gene>
<dbReference type="PANTHER" id="PTHR35336:SF5">
    <property type="entry name" value="ADENOSYLCOBINAMIDE AMIDOHYDROLASE"/>
    <property type="match status" value="1"/>
</dbReference>
<dbReference type="PANTHER" id="PTHR35336">
    <property type="entry name" value="ADENOSYLCOBINAMIDE AMIDOHYDROLASE"/>
    <property type="match status" value="1"/>
</dbReference>
<accession>T0BGU2</accession>
<dbReference type="RefSeq" id="WP_021297791.1">
    <property type="nucleotide sequence ID" value="NZ_AURB01000162.1"/>
</dbReference>
<dbReference type="AlphaFoldDB" id="T0BGU2"/>
<organism evidence="1 2">
    <name type="scientific">Alicyclobacillus acidoterrestris (strain ATCC 49025 / DSM 3922 / CIP 106132 / NCIMB 13137 / GD3B)</name>
    <dbReference type="NCBI Taxonomy" id="1356854"/>
    <lineage>
        <taxon>Bacteria</taxon>
        <taxon>Bacillati</taxon>
        <taxon>Bacillota</taxon>
        <taxon>Bacilli</taxon>
        <taxon>Bacillales</taxon>
        <taxon>Alicyclobacillaceae</taxon>
        <taxon>Alicyclobacillus</taxon>
    </lineage>
</organism>
<dbReference type="InterPro" id="IPR052209">
    <property type="entry name" value="CbiZ"/>
</dbReference>
<accession>A0A9E6ZGV8</accession>
<evidence type="ECO:0000313" key="1">
    <source>
        <dbReference type="EMBL" id="UNO48528.1"/>
    </source>
</evidence>
<dbReference type="Proteomes" id="UP000829401">
    <property type="component" value="Chromosome"/>
</dbReference>
<dbReference type="EMBL" id="CP080467">
    <property type="protein sequence ID" value="UNO48528.1"/>
    <property type="molecule type" value="Genomic_DNA"/>
</dbReference>
<dbReference type="OrthoDB" id="34339at2"/>
<name>T0BGU2_ALIAG</name>
<protein>
    <submittedName>
        <fullName evidence="1">Adenosylcobinamide amidohydrolase</fullName>
    </submittedName>
</protein>
<dbReference type="InterPro" id="IPR002808">
    <property type="entry name" value="AdoCbi_amidolase"/>
</dbReference>
<dbReference type="STRING" id="1356854.N007_13695"/>
<dbReference type="Pfam" id="PF01955">
    <property type="entry name" value="CbiZ"/>
    <property type="match status" value="1"/>
</dbReference>
<proteinExistence type="predicted"/>
<sequence length="269" mass="28989">MHNNWAFLAPQPGQMAPNWWEPGRVHIDIESDALHLAAEQPLRVLSSAVLGAGLRDSHHVLNFQVEADYARTDPENDIASRLKRRGICPDDALALMTAVRLADASYVVAKGDGWDILTVVTCGFRNAASVADFLSDGRPDDRQRVWTVGTINIISVVHGWLTDGALVNAVMTATEAKTAALVALGVRTRPANNWATGTTSDAIVIGCDQFANAHQVTYTGLATPFGQALAQTVYHGVLDSGVKYRDRLQTSSVASRVGDVNFRNVTGRS</sequence>
<reference evidence="2" key="1">
    <citation type="journal article" date="2022" name="G3 (Bethesda)">
        <title>Unveiling the complete genome sequence of Alicyclobacillus acidoterrestris DSM 3922T, a taint-producing strain.</title>
        <authorList>
            <person name="Leonardo I.C."/>
            <person name="Barreto Crespo M.T."/>
            <person name="Gaspar F.B."/>
        </authorList>
    </citation>
    <scope>NUCLEOTIDE SEQUENCE [LARGE SCALE GENOMIC DNA]</scope>
    <source>
        <strain evidence="2">DSM 3922</strain>
    </source>
</reference>
<dbReference type="KEGG" id="aaco:K1I37_17985"/>
<keyword evidence="2" id="KW-1185">Reference proteome</keyword>